<accession>A0AA48RF66</accession>
<evidence type="ECO:0000313" key="1">
    <source>
        <dbReference type="EMBL" id="CAJ0891000.1"/>
    </source>
</evidence>
<sequence>MLALMSEMKRNWRRTSLTGADGAPVPDDWSLLDLAGRPLARLYLRQGGPQGGRWQWFVQIASDGTPFNGGTGTAATGREAREACEALVPPGVQERRPG</sequence>
<protein>
    <submittedName>
        <fullName evidence="1">Uncharacterized protein</fullName>
    </submittedName>
</protein>
<gene>
    <name evidence="1" type="ORF">AMST5_04097</name>
</gene>
<organism evidence="1">
    <name type="scientific">freshwater sediment metagenome</name>
    <dbReference type="NCBI Taxonomy" id="556182"/>
    <lineage>
        <taxon>unclassified sequences</taxon>
        <taxon>metagenomes</taxon>
        <taxon>ecological metagenomes</taxon>
    </lineage>
</organism>
<name>A0AA48RF66_9ZZZZ</name>
<dbReference type="AlphaFoldDB" id="A0AA48RF66"/>
<reference evidence="1" key="1">
    <citation type="submission" date="2023-07" db="EMBL/GenBank/DDBJ databases">
        <authorList>
            <person name="Pelsma A.J. K."/>
        </authorList>
    </citation>
    <scope>NUCLEOTIDE SEQUENCE</scope>
</reference>
<dbReference type="EMBL" id="OY288114">
    <property type="protein sequence ID" value="CAJ0891000.1"/>
    <property type="molecule type" value="Genomic_DNA"/>
</dbReference>
<proteinExistence type="predicted"/>